<name>A0ABY8AIV9_9ACTN</name>
<dbReference type="RefSeq" id="WP_239010203.1">
    <property type="nucleotide sequence ID" value="NZ_CP095749.1"/>
</dbReference>
<proteinExistence type="predicted"/>
<accession>A0ABY8AIV9</accession>
<keyword evidence="2" id="KW-1185">Reference proteome</keyword>
<evidence type="ECO:0000313" key="1">
    <source>
        <dbReference type="EMBL" id="WEB43845.1"/>
    </source>
</evidence>
<protein>
    <submittedName>
        <fullName evidence="1">DUF5133 domain-containing protein</fullName>
    </submittedName>
</protein>
<dbReference type="InterPro" id="IPR033457">
    <property type="entry name" value="DUF5133"/>
</dbReference>
<dbReference type="EMBL" id="CP095749">
    <property type="protein sequence ID" value="WEB43845.1"/>
    <property type="molecule type" value="Genomic_DNA"/>
</dbReference>
<gene>
    <name evidence="1" type="ORF">MOV08_34275</name>
</gene>
<reference evidence="1 2" key="1">
    <citation type="submission" date="2022-03" db="EMBL/GenBank/DDBJ databases">
        <title>Streptomyces yunnanensis P86,complete genome.</title>
        <authorList>
            <person name="Chen S."/>
            <person name="Zhang Q."/>
        </authorList>
    </citation>
    <scope>NUCLEOTIDE SEQUENCE [LARGE SCALE GENOMIC DNA]</scope>
    <source>
        <strain evidence="1 2">P86</strain>
    </source>
</reference>
<dbReference type="Proteomes" id="UP001218629">
    <property type="component" value="Chromosome"/>
</dbReference>
<sequence length="85" mass="9815">MSGEEDGMLLPDKSVLASLLRRYRVWERVVLADPHDPVARRRLEDLAYTLCVLMGRRTVHEAIIEAEQYLATDRAAPRTVERRNP</sequence>
<organism evidence="1 2">
    <name type="scientific">Streptomyces yunnanensis</name>
    <dbReference type="NCBI Taxonomy" id="156453"/>
    <lineage>
        <taxon>Bacteria</taxon>
        <taxon>Bacillati</taxon>
        <taxon>Actinomycetota</taxon>
        <taxon>Actinomycetes</taxon>
        <taxon>Kitasatosporales</taxon>
        <taxon>Streptomycetaceae</taxon>
        <taxon>Streptomyces</taxon>
    </lineage>
</organism>
<evidence type="ECO:0000313" key="2">
    <source>
        <dbReference type="Proteomes" id="UP001218629"/>
    </source>
</evidence>
<dbReference type="Pfam" id="PF17196">
    <property type="entry name" value="DUF5133"/>
    <property type="match status" value="1"/>
</dbReference>